<dbReference type="AlphaFoldDB" id="W6MBY0"/>
<gene>
    <name evidence="2" type="ORF">BN873_p10018</name>
</gene>
<dbReference type="Proteomes" id="UP000035760">
    <property type="component" value="Unassembled WGS sequence"/>
</dbReference>
<sequence>MKDGNETSIPDDDEPEPLDPLDESGWLIWTDEGRHAYRRRFARFGNRIETLQTFEDYRTAMRLSARVFMEDTLGQWAERAAGKPWHELRVAALTGDSASVERARRRYETRQKLFVIS</sequence>
<feature type="region of interest" description="Disordered" evidence="1">
    <location>
        <begin position="1"/>
        <end position="24"/>
    </location>
</feature>
<comment type="caution">
    <text evidence="2">The sequence shown here is derived from an EMBL/GenBank/DDBJ whole genome shotgun (WGS) entry which is preliminary data.</text>
</comment>
<dbReference type="OrthoDB" id="9841291at2"/>
<reference evidence="2" key="1">
    <citation type="submission" date="2013-07" db="EMBL/GenBank/DDBJ databases">
        <authorList>
            <person name="McIlroy S."/>
        </authorList>
    </citation>
    <scope>NUCLEOTIDE SEQUENCE [LARGE SCALE GENOMIC DNA]</scope>
    <source>
        <strain evidence="2">Run_A_D11</strain>
    </source>
</reference>
<dbReference type="EMBL" id="CBTJ020000113">
    <property type="protein sequence ID" value="CDI04574.1"/>
    <property type="molecule type" value="Genomic_DNA"/>
</dbReference>
<accession>W6MBY0</accession>
<evidence type="ECO:0000313" key="2">
    <source>
        <dbReference type="EMBL" id="CDI04574.1"/>
    </source>
</evidence>
<name>W6MBY0_9GAMM</name>
<protein>
    <submittedName>
        <fullName evidence="2">Uncharacterized protein</fullName>
    </submittedName>
</protein>
<organism evidence="2 3">
    <name type="scientific">Candidatus Competibacter denitrificans Run_A_D11</name>
    <dbReference type="NCBI Taxonomy" id="1400863"/>
    <lineage>
        <taxon>Bacteria</taxon>
        <taxon>Pseudomonadati</taxon>
        <taxon>Pseudomonadota</taxon>
        <taxon>Gammaproteobacteria</taxon>
        <taxon>Candidatus Competibacteraceae</taxon>
        <taxon>Candidatus Competibacter</taxon>
    </lineage>
</organism>
<proteinExistence type="predicted"/>
<dbReference type="RefSeq" id="WP_048676885.1">
    <property type="nucleotide sequence ID" value="NZ_CBTJ020000113.1"/>
</dbReference>
<evidence type="ECO:0000256" key="1">
    <source>
        <dbReference type="SAM" id="MobiDB-lite"/>
    </source>
</evidence>
<feature type="compositionally biased region" description="Acidic residues" evidence="1">
    <location>
        <begin position="9"/>
        <end position="22"/>
    </location>
</feature>
<evidence type="ECO:0000313" key="3">
    <source>
        <dbReference type="Proteomes" id="UP000035760"/>
    </source>
</evidence>
<reference evidence="2" key="2">
    <citation type="submission" date="2014-03" db="EMBL/GenBank/DDBJ databases">
        <title>Candidatus Competibacter-lineage genomes retrieved from metagenomes reveal functional metabolic diversity.</title>
        <authorList>
            <person name="McIlroy S.J."/>
            <person name="Albertsen M."/>
            <person name="Andresen E.K."/>
            <person name="Saunders A.M."/>
            <person name="Kristiansen R."/>
            <person name="Stokholm-Bjerregaard M."/>
            <person name="Nielsen K.L."/>
            <person name="Nielsen P.H."/>
        </authorList>
    </citation>
    <scope>NUCLEOTIDE SEQUENCE</scope>
    <source>
        <strain evidence="2">Run_A_D11</strain>
    </source>
</reference>
<keyword evidence="3" id="KW-1185">Reference proteome</keyword>